<reference evidence="11" key="1">
    <citation type="submission" date="2024-03" db="EMBL/GenBank/DDBJ databases">
        <title>Complete genome sequence of Mycoplasma gypis type strain B1/T1.</title>
        <authorList>
            <person name="Spergser J."/>
        </authorList>
    </citation>
    <scope>NUCLEOTIDE SEQUENCE [LARGE SCALE GENOMIC DNA]</scope>
    <source>
        <strain evidence="11">B1/T1</strain>
    </source>
</reference>
<keyword evidence="6 8" id="KW-0418">Kinase</keyword>
<evidence type="ECO:0000256" key="6">
    <source>
        <dbReference type="ARBA" id="ARBA00022777"/>
    </source>
</evidence>
<evidence type="ECO:0000256" key="9">
    <source>
        <dbReference type="RuleBase" id="RU000544"/>
    </source>
</evidence>
<dbReference type="EMBL" id="CP148066">
    <property type="protein sequence ID" value="WXL28315.1"/>
    <property type="molecule type" value="Genomic_DNA"/>
</dbReference>
<evidence type="ECO:0000256" key="4">
    <source>
        <dbReference type="ARBA" id="ARBA00022679"/>
    </source>
</evidence>
<dbReference type="Proteomes" id="UP001460679">
    <property type="component" value="Chromosome"/>
</dbReference>
<keyword evidence="4 8" id="KW-0808">Transferase</keyword>
<feature type="binding site" evidence="8">
    <location>
        <position position="179"/>
    </location>
    <ligand>
        <name>Zn(2+)</name>
        <dbReference type="ChEBI" id="CHEBI:29105"/>
    </ligand>
</feature>
<comment type="similarity">
    <text evidence="1 8 10">Belongs to the thymidine kinase family.</text>
</comment>
<protein>
    <recommendedName>
        <fullName evidence="2 8">Thymidine kinase</fullName>
        <ecNumber evidence="2 8">2.7.1.21</ecNumber>
    </recommendedName>
</protein>
<evidence type="ECO:0000256" key="3">
    <source>
        <dbReference type="ARBA" id="ARBA00022634"/>
    </source>
</evidence>
<feature type="binding site" evidence="8">
    <location>
        <position position="147"/>
    </location>
    <ligand>
        <name>Zn(2+)</name>
        <dbReference type="ChEBI" id="CHEBI:29105"/>
    </ligand>
</feature>
<dbReference type="PANTHER" id="PTHR11441">
    <property type="entry name" value="THYMIDINE KINASE"/>
    <property type="match status" value="1"/>
</dbReference>
<keyword evidence="12" id="KW-1185">Reference proteome</keyword>
<evidence type="ECO:0000256" key="10">
    <source>
        <dbReference type="RuleBase" id="RU004165"/>
    </source>
</evidence>
<dbReference type="Gene3D" id="3.30.60.20">
    <property type="match status" value="1"/>
</dbReference>
<dbReference type="GO" id="GO:0004797">
    <property type="term" value="F:thymidine kinase activity"/>
    <property type="evidence" value="ECO:0007669"/>
    <property type="project" value="UniProtKB-EC"/>
</dbReference>
<keyword evidence="7 8" id="KW-0067">ATP-binding</keyword>
<proteinExistence type="inferred from homology"/>
<evidence type="ECO:0000256" key="8">
    <source>
        <dbReference type="HAMAP-Rule" id="MF_00124"/>
    </source>
</evidence>
<evidence type="ECO:0000256" key="7">
    <source>
        <dbReference type="ARBA" id="ARBA00022840"/>
    </source>
</evidence>
<keyword evidence="5 8" id="KW-0547">Nucleotide-binding</keyword>
<dbReference type="NCBIfam" id="NF003296">
    <property type="entry name" value="PRK04296.1-1"/>
    <property type="match status" value="1"/>
</dbReference>
<evidence type="ECO:0000256" key="2">
    <source>
        <dbReference type="ARBA" id="ARBA00012118"/>
    </source>
</evidence>
<comment type="subcellular location">
    <subcellularLocation>
        <location evidence="8">Cytoplasm</location>
    </subcellularLocation>
</comment>
<feature type="active site" description="Proton acceptor" evidence="8">
    <location>
        <position position="88"/>
    </location>
</feature>
<name>A0ABZ2RPH0_9BACT</name>
<dbReference type="EC" id="2.7.1.21" evidence="2 8"/>
<keyword evidence="3 8" id="KW-0237">DNA synthesis</keyword>
<evidence type="ECO:0000256" key="1">
    <source>
        <dbReference type="ARBA" id="ARBA00007587"/>
    </source>
</evidence>
<dbReference type="RefSeq" id="WP_205499459.1">
    <property type="nucleotide sequence ID" value="NZ_CP148066.1"/>
</dbReference>
<evidence type="ECO:0000256" key="5">
    <source>
        <dbReference type="ARBA" id="ARBA00022741"/>
    </source>
</evidence>
<dbReference type="Pfam" id="PF00265">
    <property type="entry name" value="TK"/>
    <property type="match status" value="1"/>
</dbReference>
<keyword evidence="8" id="KW-0862">Zinc</keyword>
<dbReference type="HAMAP" id="MF_00124">
    <property type="entry name" value="Thymidine_kinase"/>
    <property type="match status" value="1"/>
</dbReference>
<organism evidence="11 12">
    <name type="scientific">[Mycoplasma] gypis</name>
    <dbReference type="NCBI Taxonomy" id="92404"/>
    <lineage>
        <taxon>Bacteria</taxon>
        <taxon>Bacillati</taxon>
        <taxon>Mycoplasmatota</taxon>
        <taxon>Mycoplasmoidales</taxon>
        <taxon>Metamycoplasmataceae</taxon>
        <taxon>Metamycoplasma</taxon>
    </lineage>
</organism>
<dbReference type="InterPro" id="IPR027417">
    <property type="entry name" value="P-loop_NTPase"/>
</dbReference>
<feature type="binding site" evidence="8">
    <location>
        <begin position="14"/>
        <end position="21"/>
    </location>
    <ligand>
        <name>ATP</name>
        <dbReference type="ChEBI" id="CHEBI:30616"/>
    </ligand>
</feature>
<accession>A0ABZ2RPH0</accession>
<keyword evidence="8" id="KW-0963">Cytoplasm</keyword>
<feature type="binding site" evidence="8">
    <location>
        <position position="144"/>
    </location>
    <ligand>
        <name>Zn(2+)</name>
        <dbReference type="ChEBI" id="CHEBI:29105"/>
    </ligand>
</feature>
<dbReference type="SUPFAM" id="SSF57716">
    <property type="entry name" value="Glucocorticoid receptor-like (DNA-binding domain)"/>
    <property type="match status" value="1"/>
</dbReference>
<feature type="binding site" evidence="8">
    <location>
        <begin position="87"/>
        <end position="90"/>
    </location>
    <ligand>
        <name>ATP</name>
        <dbReference type="ChEBI" id="CHEBI:30616"/>
    </ligand>
</feature>
<comment type="catalytic activity">
    <reaction evidence="8 9">
        <text>thymidine + ATP = dTMP + ADP + H(+)</text>
        <dbReference type="Rhea" id="RHEA:19129"/>
        <dbReference type="ChEBI" id="CHEBI:15378"/>
        <dbReference type="ChEBI" id="CHEBI:17748"/>
        <dbReference type="ChEBI" id="CHEBI:30616"/>
        <dbReference type="ChEBI" id="CHEBI:63528"/>
        <dbReference type="ChEBI" id="CHEBI:456216"/>
        <dbReference type="EC" id="2.7.1.21"/>
    </reaction>
</comment>
<dbReference type="InterPro" id="IPR001267">
    <property type="entry name" value="Thymidine_kinase"/>
</dbReference>
<comment type="subunit">
    <text evidence="8">Homotetramer.</text>
</comment>
<dbReference type="Gene3D" id="3.40.50.300">
    <property type="entry name" value="P-loop containing nucleotide triphosphate hydrolases"/>
    <property type="match status" value="1"/>
</dbReference>
<dbReference type="PIRSF" id="PIRSF035805">
    <property type="entry name" value="TK_cell"/>
    <property type="match status" value="1"/>
</dbReference>
<gene>
    <name evidence="8" type="primary">tdk</name>
    <name evidence="11" type="ORF">WG616_03040</name>
</gene>
<dbReference type="PANTHER" id="PTHR11441:SF0">
    <property type="entry name" value="THYMIDINE KINASE, CYTOSOLIC"/>
    <property type="match status" value="1"/>
</dbReference>
<feature type="binding site" evidence="8">
    <location>
        <position position="176"/>
    </location>
    <ligand>
        <name>Zn(2+)</name>
        <dbReference type="ChEBI" id="CHEBI:29105"/>
    </ligand>
</feature>
<keyword evidence="8" id="KW-0479">Metal-binding</keyword>
<dbReference type="SUPFAM" id="SSF52540">
    <property type="entry name" value="P-loop containing nucleoside triphosphate hydrolases"/>
    <property type="match status" value="1"/>
</dbReference>
<evidence type="ECO:0000313" key="11">
    <source>
        <dbReference type="EMBL" id="WXL28315.1"/>
    </source>
</evidence>
<sequence length="190" mass="21262">MALFKKGEIHVIVGPMFSGKSEELLRRVRRLEIAGYNLLLVKSVIDTRFGIDKISSRSGANRKTNTVKNANEIKTLITPNIDAVIIDETQFLGDEVVDVCEWLANKGLMVIISGLDQDFRRKPFDNMARLMALAENVTKLQAICVKCKNDASCSFRTVNSDDTVLIDNNNIYEARCRICHIAGEEAKKAK</sequence>
<evidence type="ECO:0000313" key="12">
    <source>
        <dbReference type="Proteomes" id="UP001460679"/>
    </source>
</evidence>